<evidence type="ECO:0000256" key="1">
    <source>
        <dbReference type="ARBA" id="ARBA00010552"/>
    </source>
</evidence>
<gene>
    <name evidence="2" type="ORF">CTOB1V02_LOCUS11950</name>
</gene>
<dbReference type="GO" id="GO:0005829">
    <property type="term" value="C:cytosol"/>
    <property type="evidence" value="ECO:0007669"/>
    <property type="project" value="TreeGrafter"/>
</dbReference>
<dbReference type="InterPro" id="IPR035959">
    <property type="entry name" value="RutC-like_sf"/>
</dbReference>
<dbReference type="GO" id="GO:0019239">
    <property type="term" value="F:deaminase activity"/>
    <property type="evidence" value="ECO:0007669"/>
    <property type="project" value="TreeGrafter"/>
</dbReference>
<organism evidence="2">
    <name type="scientific">Cyprideis torosa</name>
    <dbReference type="NCBI Taxonomy" id="163714"/>
    <lineage>
        <taxon>Eukaryota</taxon>
        <taxon>Metazoa</taxon>
        <taxon>Ecdysozoa</taxon>
        <taxon>Arthropoda</taxon>
        <taxon>Crustacea</taxon>
        <taxon>Oligostraca</taxon>
        <taxon>Ostracoda</taxon>
        <taxon>Podocopa</taxon>
        <taxon>Podocopida</taxon>
        <taxon>Cytherocopina</taxon>
        <taxon>Cytheroidea</taxon>
        <taxon>Cytherideidae</taxon>
        <taxon>Cyprideis</taxon>
    </lineage>
</organism>
<name>A0A7R8ZRU8_9CRUS</name>
<dbReference type="SUPFAM" id="SSF55298">
    <property type="entry name" value="YjgF-like"/>
    <property type="match status" value="1"/>
</dbReference>
<dbReference type="InterPro" id="IPR019897">
    <property type="entry name" value="RidA_CS"/>
</dbReference>
<dbReference type="CDD" id="cd00448">
    <property type="entry name" value="YjgF_YER057c_UK114_family"/>
    <property type="match status" value="1"/>
</dbReference>
<evidence type="ECO:0000313" key="2">
    <source>
        <dbReference type="EMBL" id="CAD7234132.1"/>
    </source>
</evidence>
<dbReference type="FunFam" id="3.30.1330.40:FF:000001">
    <property type="entry name" value="L-PSP family endoribonuclease"/>
    <property type="match status" value="1"/>
</dbReference>
<dbReference type="PANTHER" id="PTHR11803">
    <property type="entry name" value="2-IMINOBUTANOATE/2-IMINOPROPANOATE DEAMINASE RIDA"/>
    <property type="match status" value="1"/>
</dbReference>
<dbReference type="Pfam" id="PF01042">
    <property type="entry name" value="Ribonuc_L-PSP"/>
    <property type="match status" value="1"/>
</dbReference>
<sequence length="160" mass="16994">MPPFLVSRSGLRAAISLRQCLQIASRAVQTLARKTCISVPEAPSTGPYSPAVVTQGLVFTSGQLGLLPDGTLVEGGVVREIEQTLKNLEAVLKATGVEMGNVVKCTVFLKNMSDFNVVNEIYARAFPREPPARSCFQVGSLPRGASVEIEAVAVYGKISS</sequence>
<dbReference type="EMBL" id="OB667838">
    <property type="protein sequence ID" value="CAD7234132.1"/>
    <property type="molecule type" value="Genomic_DNA"/>
</dbReference>
<dbReference type="AlphaFoldDB" id="A0A7R8ZRU8"/>
<dbReference type="InterPro" id="IPR006056">
    <property type="entry name" value="RidA"/>
</dbReference>
<dbReference type="PANTHER" id="PTHR11803:SF58">
    <property type="entry name" value="PROTEIN HMF1-RELATED"/>
    <property type="match status" value="1"/>
</dbReference>
<dbReference type="PROSITE" id="PS01094">
    <property type="entry name" value="UPF0076"/>
    <property type="match status" value="1"/>
</dbReference>
<dbReference type="OrthoDB" id="309640at2759"/>
<protein>
    <submittedName>
        <fullName evidence="2">Uncharacterized protein</fullName>
    </submittedName>
</protein>
<dbReference type="InterPro" id="IPR006175">
    <property type="entry name" value="YjgF/YER057c/UK114"/>
</dbReference>
<comment type="similarity">
    <text evidence="1">Belongs to the RutC family.</text>
</comment>
<reference evidence="2" key="1">
    <citation type="submission" date="2020-11" db="EMBL/GenBank/DDBJ databases">
        <authorList>
            <person name="Tran Van P."/>
        </authorList>
    </citation>
    <scope>NUCLEOTIDE SEQUENCE</scope>
</reference>
<proteinExistence type="inferred from homology"/>
<dbReference type="NCBIfam" id="TIGR00004">
    <property type="entry name" value="Rid family detoxifying hydrolase"/>
    <property type="match status" value="1"/>
</dbReference>
<dbReference type="Gene3D" id="3.30.1330.40">
    <property type="entry name" value="RutC-like"/>
    <property type="match status" value="1"/>
</dbReference>
<accession>A0A7R8ZRU8</accession>